<name>A0A1Y0IG33_9GAMM</name>
<sequence length="173" mass="20575">MRLLRRCYEKLRLVINESKSAVASVFDRKFLGYVLWQGRDGDVRRAVSTKALQAFKLRIRQLARGSGGRSMAQVVEKLRRYLLGWKGYFRLAQTPRIWRSLDEWIRRRLRMLHLRHWRRGKTIYREHLKLGAKPEVAQSVAALSRRWWHNSLSAIHHVLTIAYFDRLGVPRLS</sequence>
<proteinExistence type="predicted"/>
<keyword evidence="3" id="KW-1185">Reference proteome</keyword>
<dbReference type="InterPro" id="IPR013597">
    <property type="entry name" value="Mat_intron_G2"/>
</dbReference>
<reference evidence="2 3" key="1">
    <citation type="submission" date="2017-05" db="EMBL/GenBank/DDBJ databases">
        <title>Genomic insights into alkan degradation activity of Oleiphilus messinensis.</title>
        <authorList>
            <person name="Kozyavkin S.A."/>
            <person name="Slesarev A.I."/>
            <person name="Golyshin P.N."/>
            <person name="Korzhenkov A."/>
            <person name="Golyshina O.N."/>
            <person name="Toshchakov S.V."/>
        </authorList>
    </citation>
    <scope>NUCLEOTIDE SEQUENCE [LARGE SCALE GENOMIC DNA]</scope>
    <source>
        <strain evidence="2 3">ME102</strain>
    </source>
</reference>
<organism evidence="2 3">
    <name type="scientific">Oleiphilus messinensis</name>
    <dbReference type="NCBI Taxonomy" id="141451"/>
    <lineage>
        <taxon>Bacteria</taxon>
        <taxon>Pseudomonadati</taxon>
        <taxon>Pseudomonadota</taxon>
        <taxon>Gammaproteobacteria</taxon>
        <taxon>Oceanospirillales</taxon>
        <taxon>Oleiphilaceae</taxon>
        <taxon>Oleiphilus</taxon>
    </lineage>
</organism>
<evidence type="ECO:0000259" key="1">
    <source>
        <dbReference type="Pfam" id="PF08388"/>
    </source>
</evidence>
<protein>
    <recommendedName>
        <fullName evidence="1">Group II intron maturase-specific domain-containing protein</fullName>
    </recommendedName>
</protein>
<dbReference type="AlphaFoldDB" id="A0A1Y0IG33"/>
<evidence type="ECO:0000313" key="3">
    <source>
        <dbReference type="Proteomes" id="UP000196027"/>
    </source>
</evidence>
<dbReference type="Pfam" id="PF08388">
    <property type="entry name" value="GIIM"/>
    <property type="match status" value="1"/>
</dbReference>
<dbReference type="KEGG" id="ome:OLMES_4339"/>
<dbReference type="EMBL" id="CP021425">
    <property type="protein sequence ID" value="ARU58343.1"/>
    <property type="molecule type" value="Genomic_DNA"/>
</dbReference>
<accession>A0A1Y0IG33</accession>
<feature type="domain" description="Group II intron maturase-specific" evidence="1">
    <location>
        <begin position="52"/>
        <end position="125"/>
    </location>
</feature>
<dbReference type="RefSeq" id="WP_232465164.1">
    <property type="nucleotide sequence ID" value="NZ_CP021425.1"/>
</dbReference>
<gene>
    <name evidence="2" type="ORF">OLMES_4339</name>
</gene>
<evidence type="ECO:0000313" key="2">
    <source>
        <dbReference type="EMBL" id="ARU58343.1"/>
    </source>
</evidence>
<dbReference type="Proteomes" id="UP000196027">
    <property type="component" value="Chromosome"/>
</dbReference>